<sequence length="220" mass="24791">MENKPASHAVAVVTCSTRTPRLNPYITQFVCKILHTFQSNTIISTIDLQEQALPLYDEPAVPSHLPPNSPTSHYTNEHTRRWSQTVRLYDAFIFVTPQYNWSIPASLKNALDYLFHEWNGKPVVIVTYGGRGGGKAADHLRQILTGLRMRIIPATLQLSLTSQSMEKWLNPADVGLQDRKRWQAEGVEEKLKEAFHELVAALDSENSTACPVLIEEVKLS</sequence>
<reference evidence="2" key="1">
    <citation type="submission" date="2023-06" db="EMBL/GenBank/DDBJ databases">
        <title>Conoideocrella luteorostrata (Hypocreales: Clavicipitaceae), a potential biocontrol fungus for elongate hemlock scale in United States Christmas tree production areas.</title>
        <authorList>
            <person name="Barrett H."/>
            <person name="Lovett B."/>
            <person name="Macias A.M."/>
            <person name="Stajich J.E."/>
            <person name="Kasson M.T."/>
        </authorList>
    </citation>
    <scope>NUCLEOTIDE SEQUENCE</scope>
    <source>
        <strain evidence="2">ARSEF 14590</strain>
    </source>
</reference>
<dbReference type="GO" id="GO:0016491">
    <property type="term" value="F:oxidoreductase activity"/>
    <property type="evidence" value="ECO:0007669"/>
    <property type="project" value="InterPro"/>
</dbReference>
<feature type="domain" description="NADPH-dependent FMN reductase-like" evidence="1">
    <location>
        <begin position="10"/>
        <end position="156"/>
    </location>
</feature>
<dbReference type="SUPFAM" id="SSF52218">
    <property type="entry name" value="Flavoproteins"/>
    <property type="match status" value="1"/>
</dbReference>
<dbReference type="PANTHER" id="PTHR30543:SF21">
    <property type="entry name" value="NAD(P)H-DEPENDENT FMN REDUCTASE LOT6"/>
    <property type="match status" value="1"/>
</dbReference>
<dbReference type="InterPro" id="IPR005025">
    <property type="entry name" value="FMN_Rdtase-like_dom"/>
</dbReference>
<dbReference type="GO" id="GO:0005829">
    <property type="term" value="C:cytosol"/>
    <property type="evidence" value="ECO:0007669"/>
    <property type="project" value="TreeGrafter"/>
</dbReference>
<dbReference type="EMBL" id="JASWJB010000070">
    <property type="protein sequence ID" value="KAK2601775.1"/>
    <property type="molecule type" value="Genomic_DNA"/>
</dbReference>
<proteinExistence type="predicted"/>
<protein>
    <recommendedName>
        <fullName evidence="1">NADPH-dependent FMN reductase-like domain-containing protein</fullName>
    </recommendedName>
</protein>
<gene>
    <name evidence="2" type="ORF">QQS21_004659</name>
</gene>
<organism evidence="2 3">
    <name type="scientific">Conoideocrella luteorostrata</name>
    <dbReference type="NCBI Taxonomy" id="1105319"/>
    <lineage>
        <taxon>Eukaryota</taxon>
        <taxon>Fungi</taxon>
        <taxon>Dikarya</taxon>
        <taxon>Ascomycota</taxon>
        <taxon>Pezizomycotina</taxon>
        <taxon>Sordariomycetes</taxon>
        <taxon>Hypocreomycetidae</taxon>
        <taxon>Hypocreales</taxon>
        <taxon>Clavicipitaceae</taxon>
        <taxon>Conoideocrella</taxon>
    </lineage>
</organism>
<dbReference type="InterPro" id="IPR029039">
    <property type="entry name" value="Flavoprotein-like_sf"/>
</dbReference>
<evidence type="ECO:0000313" key="3">
    <source>
        <dbReference type="Proteomes" id="UP001251528"/>
    </source>
</evidence>
<dbReference type="Gene3D" id="3.40.50.360">
    <property type="match status" value="1"/>
</dbReference>
<evidence type="ECO:0000313" key="2">
    <source>
        <dbReference type="EMBL" id="KAK2601775.1"/>
    </source>
</evidence>
<dbReference type="Pfam" id="PF03358">
    <property type="entry name" value="FMN_red"/>
    <property type="match status" value="1"/>
</dbReference>
<dbReference type="AlphaFoldDB" id="A0AAJ0CTD3"/>
<evidence type="ECO:0000259" key="1">
    <source>
        <dbReference type="Pfam" id="PF03358"/>
    </source>
</evidence>
<dbReference type="Proteomes" id="UP001251528">
    <property type="component" value="Unassembled WGS sequence"/>
</dbReference>
<dbReference type="GO" id="GO:0010181">
    <property type="term" value="F:FMN binding"/>
    <property type="evidence" value="ECO:0007669"/>
    <property type="project" value="TreeGrafter"/>
</dbReference>
<accession>A0AAJ0CTD3</accession>
<keyword evidence="3" id="KW-1185">Reference proteome</keyword>
<comment type="caution">
    <text evidence="2">The sequence shown here is derived from an EMBL/GenBank/DDBJ whole genome shotgun (WGS) entry which is preliminary data.</text>
</comment>
<dbReference type="InterPro" id="IPR050712">
    <property type="entry name" value="NAD(P)H-dep_reductase"/>
</dbReference>
<dbReference type="PANTHER" id="PTHR30543">
    <property type="entry name" value="CHROMATE REDUCTASE"/>
    <property type="match status" value="1"/>
</dbReference>
<name>A0AAJ0CTD3_9HYPO</name>